<dbReference type="InterPro" id="IPR004839">
    <property type="entry name" value="Aminotransferase_I/II_large"/>
</dbReference>
<evidence type="ECO:0000256" key="3">
    <source>
        <dbReference type="ARBA" id="ARBA00022576"/>
    </source>
</evidence>
<evidence type="ECO:0000313" key="9">
    <source>
        <dbReference type="EMBL" id="SYW78327.1"/>
    </source>
</evidence>
<dbReference type="InterPro" id="IPR015424">
    <property type="entry name" value="PyrdxlP-dep_Trfase"/>
</dbReference>
<dbReference type="PANTHER" id="PTHR43807">
    <property type="entry name" value="FI04487P"/>
    <property type="match status" value="1"/>
</dbReference>
<dbReference type="PANTHER" id="PTHR43807:SF20">
    <property type="entry name" value="FI04487P"/>
    <property type="match status" value="1"/>
</dbReference>
<proteinExistence type="inferred from homology"/>
<dbReference type="InterPro" id="IPR051326">
    <property type="entry name" value="Kynurenine-oxoglutarate_AT"/>
</dbReference>
<comment type="cofactor">
    <cofactor evidence="1">
        <name>pyridoxal 5'-phosphate</name>
        <dbReference type="ChEBI" id="CHEBI:597326"/>
    </cofactor>
</comment>
<evidence type="ECO:0000256" key="1">
    <source>
        <dbReference type="ARBA" id="ARBA00001933"/>
    </source>
</evidence>
<evidence type="ECO:0000256" key="2">
    <source>
        <dbReference type="ARBA" id="ARBA00007441"/>
    </source>
</evidence>
<feature type="domain" description="Aminotransferase class I/classII large" evidence="7">
    <location>
        <begin position="109"/>
        <end position="520"/>
    </location>
</feature>
<keyword evidence="11" id="KW-1185">Reference proteome</keyword>
<evidence type="ECO:0000313" key="8">
    <source>
        <dbReference type="EMBL" id="SAM85163.1"/>
    </source>
</evidence>
<dbReference type="FunFam" id="3.40.640.10:FF:000024">
    <property type="entry name" value="Kynurenine--oxoglutarate transaminase 3"/>
    <property type="match status" value="1"/>
</dbReference>
<dbReference type="InterPro" id="IPR015421">
    <property type="entry name" value="PyrdxlP-dep_Trfase_major"/>
</dbReference>
<comment type="similarity">
    <text evidence="2">Belongs to the class-I pyridoxal-phosphate-dependent aminotransferase family.</text>
</comment>
<feature type="compositionally biased region" description="Basic and acidic residues" evidence="6">
    <location>
        <begin position="179"/>
        <end position="191"/>
    </location>
</feature>
<dbReference type="Gene3D" id="3.40.640.10">
    <property type="entry name" value="Type I PLP-dependent aspartate aminotransferase-like (Major domain)"/>
    <property type="match status" value="2"/>
</dbReference>
<dbReference type="Pfam" id="PF00155">
    <property type="entry name" value="Aminotran_1_2"/>
    <property type="match status" value="1"/>
</dbReference>
<dbReference type="GO" id="GO:0030170">
    <property type="term" value="F:pyridoxal phosphate binding"/>
    <property type="evidence" value="ECO:0007669"/>
    <property type="project" value="InterPro"/>
</dbReference>
<dbReference type="EMBL" id="LT558132">
    <property type="protein sequence ID" value="SAM85163.1"/>
    <property type="molecule type" value="Genomic_DNA"/>
</dbReference>
<sequence length="529" mass="58531">MTRKHIKRTDCQLPTASNSSYLLTIAFHSNIIELDTVNLDSVRMRSIISTTLTLPKRTPRFFATRRSIMTSSSTSTRWATQRADRIHAELNAGVDVWTLFNPVVFPTAINLGQGFMNWQPPSYILDTLTKEFQSRVDLHHYSHPKGRPRLRQAIADFYSKEFNLPSGPSEEAAAAGKGGDTKQRQASGRKLDVETEIQITSGANGGIYSVMGAFINDGDGVVCIEPFFDQYNAEILFHGGVPLYVPLLPPSNTSSSKIDASNWTLDMDHLESVLSQPSTKALILNTPHNPVGKVFSPSELAAISALCVKYDILVVADEVYDCLTFDGYNHTRIASSEGMWDRTITVGSAGKSFACTGWRVGWLIGPNHLIGPARAVHTRINFAVNSSAQEGAAIGLEDAAKHSFFPTQIKEYAQRRQLLSNALDEIELSYTIPHGGYFIIADASKIAIPQGWVEENEVPEGILKKEEDYLKAWFIAKVCDVVVIPATAFYAEKGGSEIGKNYVRFSFCKDEQIEQAAPRLKKLMPYLTK</sequence>
<evidence type="ECO:0000256" key="4">
    <source>
        <dbReference type="ARBA" id="ARBA00022679"/>
    </source>
</evidence>
<organism evidence="8 10">
    <name type="scientific">Ustilago bromivora</name>
    <dbReference type="NCBI Taxonomy" id="307758"/>
    <lineage>
        <taxon>Eukaryota</taxon>
        <taxon>Fungi</taxon>
        <taxon>Dikarya</taxon>
        <taxon>Basidiomycota</taxon>
        <taxon>Ustilaginomycotina</taxon>
        <taxon>Ustilaginomycetes</taxon>
        <taxon>Ustilaginales</taxon>
        <taxon>Ustilaginaceae</taxon>
        <taxon>Ustilago</taxon>
    </lineage>
</organism>
<accession>A0A1K0HDF2</accession>
<name>A0A1K0HDF2_9BASI</name>
<evidence type="ECO:0000256" key="6">
    <source>
        <dbReference type="SAM" id="MobiDB-lite"/>
    </source>
</evidence>
<keyword evidence="5" id="KW-0663">Pyridoxal phosphate</keyword>
<reference evidence="10" key="2">
    <citation type="submission" date="2016-04" db="EMBL/GenBank/DDBJ databases">
        <authorList>
            <person name="Guldener U."/>
            <person name="Guldener U."/>
        </authorList>
    </citation>
    <scope>NUCLEOTIDE SEQUENCE [LARGE SCALE GENOMIC DNA]</scope>
    <source>
        <strain evidence="10">UB2112</strain>
    </source>
</reference>
<dbReference type="GO" id="GO:0005739">
    <property type="term" value="C:mitochondrion"/>
    <property type="evidence" value="ECO:0007669"/>
    <property type="project" value="TreeGrafter"/>
</dbReference>
<dbReference type="OrthoDB" id="2414662at2759"/>
<evidence type="ECO:0000313" key="11">
    <source>
        <dbReference type="Proteomes" id="UP000658997"/>
    </source>
</evidence>
<dbReference type="SUPFAM" id="SSF53383">
    <property type="entry name" value="PLP-dependent transferases"/>
    <property type="match status" value="1"/>
</dbReference>
<evidence type="ECO:0000256" key="5">
    <source>
        <dbReference type="ARBA" id="ARBA00022898"/>
    </source>
</evidence>
<reference evidence="9" key="3">
    <citation type="submission" date="2018-08" db="EMBL/GenBank/DDBJ databases">
        <authorList>
            <person name="Guldener U."/>
        </authorList>
    </citation>
    <scope>NUCLEOTIDE SEQUENCE</scope>
    <source>
        <strain evidence="9">UB2</strain>
    </source>
</reference>
<feature type="region of interest" description="Disordered" evidence="6">
    <location>
        <begin position="165"/>
        <end position="191"/>
    </location>
</feature>
<dbReference type="EMBL" id="ULHB01000039">
    <property type="protein sequence ID" value="SYW78327.1"/>
    <property type="molecule type" value="Genomic_DNA"/>
</dbReference>
<dbReference type="Gene3D" id="3.90.1150.10">
    <property type="entry name" value="Aspartate Aminotransferase, domain 1"/>
    <property type="match status" value="2"/>
</dbReference>
<dbReference type="GO" id="GO:0016212">
    <property type="term" value="F:kynurenine-oxoglutarate transaminase activity"/>
    <property type="evidence" value="ECO:0007669"/>
    <property type="project" value="TreeGrafter"/>
</dbReference>
<protein>
    <submittedName>
        <fullName evidence="9">Related to BNA3 - Arylformamidase</fullName>
    </submittedName>
    <submittedName>
        <fullName evidence="8">Related to BNA3-Arylformamidase</fullName>
    </submittedName>
</protein>
<dbReference type="CDD" id="cd00609">
    <property type="entry name" value="AAT_like"/>
    <property type="match status" value="1"/>
</dbReference>
<gene>
    <name evidence="9" type="ORF">UBRO2_02519</name>
    <name evidence="8" type="ORF">UBRO_07728</name>
</gene>
<evidence type="ECO:0000313" key="10">
    <source>
        <dbReference type="Proteomes" id="UP000179920"/>
    </source>
</evidence>
<dbReference type="Proteomes" id="UP000179920">
    <property type="component" value="Chromosome XVI"/>
</dbReference>
<dbReference type="InterPro" id="IPR015422">
    <property type="entry name" value="PyrdxlP-dep_Trfase_small"/>
</dbReference>
<keyword evidence="4" id="KW-0808">Transferase</keyword>
<keyword evidence="3" id="KW-0032">Aminotransferase</keyword>
<dbReference type="AlphaFoldDB" id="A0A1K0HDF2"/>
<dbReference type="Proteomes" id="UP000658997">
    <property type="component" value="Unassembled WGS sequence"/>
</dbReference>
<reference evidence="8" key="1">
    <citation type="submission" date="2016-04" db="EMBL/GenBank/DDBJ databases">
        <authorList>
            <person name="Evans L.H."/>
            <person name="Alamgir A."/>
            <person name="Owens N."/>
            <person name="Weber N.D."/>
            <person name="Virtaneva K."/>
            <person name="Barbian K."/>
            <person name="Babar A."/>
            <person name="Rosenke K."/>
        </authorList>
    </citation>
    <scope>NUCLEOTIDE SEQUENCE</scope>
    <source>
        <strain evidence="8">UB2112</strain>
    </source>
</reference>
<evidence type="ECO:0000259" key="7">
    <source>
        <dbReference type="Pfam" id="PF00155"/>
    </source>
</evidence>